<dbReference type="InterPro" id="IPR004919">
    <property type="entry name" value="GmrSD_N"/>
</dbReference>
<evidence type="ECO:0000313" key="4">
    <source>
        <dbReference type="Proteomes" id="UP001335737"/>
    </source>
</evidence>
<dbReference type="EMBL" id="JARZFX010000012">
    <property type="protein sequence ID" value="MEC5425305.1"/>
    <property type="molecule type" value="Genomic_DNA"/>
</dbReference>
<dbReference type="PANTHER" id="PTHR35149:SF2">
    <property type="entry name" value="DUF262 DOMAIN-CONTAINING PROTEIN"/>
    <property type="match status" value="1"/>
</dbReference>
<protein>
    <submittedName>
        <fullName evidence="3">DUF262 domain-containing protein</fullName>
    </submittedName>
</protein>
<keyword evidence="4" id="KW-1185">Reference proteome</keyword>
<dbReference type="Pfam" id="PF03235">
    <property type="entry name" value="GmrSD_N"/>
    <property type="match status" value="1"/>
</dbReference>
<sequence length="657" mass="77037">MKASETNLQAIIEGTKQYIIPMFQRTYSWEQKQWKQLWDDIVELIEDNDNQSHFIGSVVSIPVNANTHGVQQFLVIDGQQRMTTLLILLAATRDVAKKLKNNNLAEEIQHTLLKNSYKSGEDMYKFLPTQVDKSNFKKIINSDISTDLNNSRILKAYWYFHEMIEKEINDLTIFKSTITGDLSIVSIVLSPEDNPYLVFESLNAKGQPLTQADLIRNYLFMRIPTEDQEDQYTRYWLPMQEELGDHLTEFIRHFLLGENINVKKNDVYVKLKEKTVRHDAKEFLKNLSEFAEYYGRLLNPNLEDNIKIRKYIHRINDFEAKTAYPFLLFIYRDYKKNRYSADQFIRVLQIIENYLVRRFVCNIDSKSLNKIFASLYNQISIHEADQSIEEFTSYLQNRGYPKDDEFVSALKENHLYGQGDTRKKGSFILRAIEDSYSHKEQADLTKATVEHIMPQTLTDAWNEELGGNAEFIHSTYLHTLGNLTLSAYNTELSNEPFLVKRRYYEKSNLQMNKSITQYKSWNETSINSRTEELTRTIITVWPYFGKAENELRKITGSSPRLLTISEQSYSVRSWREVMEKTIITVFENNHANYQKIMDKYPGFISENGLEMRKARKIGNGHYMEANLSANAIHRFCTNAMEEAGYNKEEWNVEIESK</sequence>
<reference evidence="3 4" key="1">
    <citation type="journal article" date="2024" name="Int. J. Syst. Evol. Microbiol.">
        <title>Virgibacillus tibetensis sp. nov., isolated from salt lake on the Tibetan Plateau of China.</title>
        <authorList>
            <person name="Phurbu D."/>
            <person name="Liu Z.-X."/>
            <person name="Wang R."/>
            <person name="Zheng Y.-Y."/>
            <person name="Liu H.-C."/>
            <person name="Zhou Y.-G."/>
            <person name="Yu Y.-J."/>
            <person name="Li A.-H."/>
        </authorList>
    </citation>
    <scope>NUCLEOTIDE SEQUENCE [LARGE SCALE GENOMIC DNA]</scope>
    <source>
        <strain evidence="3 4">C22-A2</strain>
    </source>
</reference>
<feature type="domain" description="GmrSD restriction endonucleases C-terminal" evidence="2">
    <location>
        <begin position="400"/>
        <end position="535"/>
    </location>
</feature>
<dbReference type="InterPro" id="IPR011089">
    <property type="entry name" value="GmrSD_C"/>
</dbReference>
<dbReference type="Proteomes" id="UP001335737">
    <property type="component" value="Unassembled WGS sequence"/>
</dbReference>
<proteinExistence type="predicted"/>
<gene>
    <name evidence="3" type="ORF">QGM71_17625</name>
</gene>
<accession>A0ABU6KJ97</accession>
<evidence type="ECO:0000259" key="2">
    <source>
        <dbReference type="Pfam" id="PF07510"/>
    </source>
</evidence>
<evidence type="ECO:0000259" key="1">
    <source>
        <dbReference type="Pfam" id="PF03235"/>
    </source>
</evidence>
<evidence type="ECO:0000313" key="3">
    <source>
        <dbReference type="EMBL" id="MEC5425305.1"/>
    </source>
</evidence>
<dbReference type="PANTHER" id="PTHR35149">
    <property type="entry name" value="SLL5132 PROTEIN"/>
    <property type="match status" value="1"/>
</dbReference>
<name>A0ABU6KJ97_9BACI</name>
<feature type="domain" description="GmrSD restriction endonucleases N-terminal" evidence="1">
    <location>
        <begin position="11"/>
        <end position="220"/>
    </location>
</feature>
<comment type="caution">
    <text evidence="3">The sequence shown here is derived from an EMBL/GenBank/DDBJ whole genome shotgun (WGS) entry which is preliminary data.</text>
</comment>
<dbReference type="RefSeq" id="WP_327608854.1">
    <property type="nucleotide sequence ID" value="NZ_JARZFX010000012.1"/>
</dbReference>
<organism evidence="3 4">
    <name type="scientific">Virgibacillus tibetensis</name>
    <dbReference type="NCBI Taxonomy" id="3042313"/>
    <lineage>
        <taxon>Bacteria</taxon>
        <taxon>Bacillati</taxon>
        <taxon>Bacillota</taxon>
        <taxon>Bacilli</taxon>
        <taxon>Bacillales</taxon>
        <taxon>Bacillaceae</taxon>
        <taxon>Virgibacillus</taxon>
    </lineage>
</organism>
<dbReference type="Pfam" id="PF07510">
    <property type="entry name" value="GmrSD_C"/>
    <property type="match status" value="1"/>
</dbReference>